<organism evidence="4 5">
    <name type="scientific">Aromia moschata</name>
    <dbReference type="NCBI Taxonomy" id="1265417"/>
    <lineage>
        <taxon>Eukaryota</taxon>
        <taxon>Metazoa</taxon>
        <taxon>Ecdysozoa</taxon>
        <taxon>Arthropoda</taxon>
        <taxon>Hexapoda</taxon>
        <taxon>Insecta</taxon>
        <taxon>Pterygota</taxon>
        <taxon>Neoptera</taxon>
        <taxon>Endopterygota</taxon>
        <taxon>Coleoptera</taxon>
        <taxon>Polyphaga</taxon>
        <taxon>Cucujiformia</taxon>
        <taxon>Chrysomeloidea</taxon>
        <taxon>Cerambycidae</taxon>
        <taxon>Cerambycinae</taxon>
        <taxon>Callichromatini</taxon>
        <taxon>Aromia</taxon>
    </lineage>
</organism>
<dbReference type="Pfam" id="PF00079">
    <property type="entry name" value="Serpin"/>
    <property type="match status" value="1"/>
</dbReference>
<dbReference type="PANTHER" id="PTHR11461">
    <property type="entry name" value="SERINE PROTEASE INHIBITOR, SERPIN"/>
    <property type="match status" value="1"/>
</dbReference>
<accession>A0AAV8YYP7</accession>
<dbReference type="EMBL" id="JAPWTK010000027">
    <property type="protein sequence ID" value="KAJ8956924.1"/>
    <property type="molecule type" value="Genomic_DNA"/>
</dbReference>
<dbReference type="InterPro" id="IPR042185">
    <property type="entry name" value="Serpin_sf_2"/>
</dbReference>
<dbReference type="PANTHER" id="PTHR11461:SF278">
    <property type="entry name" value="SERINE PROTEASE INHIBITOR 88EA"/>
    <property type="match status" value="1"/>
</dbReference>
<comment type="caution">
    <text evidence="4">The sequence shown here is derived from an EMBL/GenBank/DDBJ whole genome shotgun (WGS) entry which is preliminary data.</text>
</comment>
<keyword evidence="5" id="KW-1185">Reference proteome</keyword>
<evidence type="ECO:0000256" key="1">
    <source>
        <dbReference type="ARBA" id="ARBA00022690"/>
    </source>
</evidence>
<evidence type="ECO:0000259" key="3">
    <source>
        <dbReference type="Pfam" id="PF00079"/>
    </source>
</evidence>
<keyword evidence="2" id="KW-0722">Serine protease inhibitor</keyword>
<dbReference type="AlphaFoldDB" id="A0AAV8YYP7"/>
<protein>
    <recommendedName>
        <fullName evidence="3">Serpin domain-containing protein</fullName>
    </recommendedName>
</protein>
<proteinExistence type="predicted"/>
<sequence>MVLEYMGVGDLFQYNSDFSMLSNQQVSLGAALHKAKIEVNEEGTKAAAATVLFSFRSSRPAEPAQFVCNHPFIYMLYDKIQRAVLFAGIFRRPH</sequence>
<dbReference type="Proteomes" id="UP001162162">
    <property type="component" value="Unassembled WGS sequence"/>
</dbReference>
<dbReference type="SUPFAM" id="SSF56574">
    <property type="entry name" value="Serpins"/>
    <property type="match status" value="1"/>
</dbReference>
<feature type="domain" description="Serpin" evidence="3">
    <location>
        <begin position="2"/>
        <end position="93"/>
    </location>
</feature>
<dbReference type="InterPro" id="IPR023796">
    <property type="entry name" value="Serpin_dom"/>
</dbReference>
<dbReference type="PROSITE" id="PS00284">
    <property type="entry name" value="SERPIN"/>
    <property type="match status" value="1"/>
</dbReference>
<dbReference type="InterPro" id="IPR023795">
    <property type="entry name" value="Serpin_CS"/>
</dbReference>
<evidence type="ECO:0000256" key="2">
    <source>
        <dbReference type="ARBA" id="ARBA00022900"/>
    </source>
</evidence>
<dbReference type="GO" id="GO:0004867">
    <property type="term" value="F:serine-type endopeptidase inhibitor activity"/>
    <property type="evidence" value="ECO:0007669"/>
    <property type="project" value="UniProtKB-KW"/>
</dbReference>
<keyword evidence="1" id="KW-0646">Protease inhibitor</keyword>
<dbReference type="Gene3D" id="2.30.39.10">
    <property type="entry name" value="Alpha-1-antitrypsin, domain 1"/>
    <property type="match status" value="1"/>
</dbReference>
<evidence type="ECO:0000313" key="4">
    <source>
        <dbReference type="EMBL" id="KAJ8956924.1"/>
    </source>
</evidence>
<reference evidence="4" key="1">
    <citation type="journal article" date="2023" name="Insect Mol. Biol.">
        <title>Genome sequencing provides insights into the evolution of gene families encoding plant cell wall-degrading enzymes in longhorned beetles.</title>
        <authorList>
            <person name="Shin N.R."/>
            <person name="Okamura Y."/>
            <person name="Kirsch R."/>
            <person name="Pauchet Y."/>
        </authorList>
    </citation>
    <scope>NUCLEOTIDE SEQUENCE</scope>
    <source>
        <strain evidence="4">AMC_N1</strain>
    </source>
</reference>
<dbReference type="InterPro" id="IPR000215">
    <property type="entry name" value="Serpin_fam"/>
</dbReference>
<name>A0AAV8YYP7_9CUCU</name>
<dbReference type="Gene3D" id="3.30.497.10">
    <property type="entry name" value="Antithrombin, subunit I, domain 2"/>
    <property type="match status" value="1"/>
</dbReference>
<dbReference type="InterPro" id="IPR042178">
    <property type="entry name" value="Serpin_sf_1"/>
</dbReference>
<dbReference type="GO" id="GO:0005615">
    <property type="term" value="C:extracellular space"/>
    <property type="evidence" value="ECO:0007669"/>
    <property type="project" value="InterPro"/>
</dbReference>
<dbReference type="InterPro" id="IPR036186">
    <property type="entry name" value="Serpin_sf"/>
</dbReference>
<gene>
    <name evidence="4" type="ORF">NQ318_014343</name>
</gene>
<evidence type="ECO:0000313" key="5">
    <source>
        <dbReference type="Proteomes" id="UP001162162"/>
    </source>
</evidence>